<evidence type="ECO:0000256" key="1">
    <source>
        <dbReference type="SAM" id="SignalP"/>
    </source>
</evidence>
<feature type="signal peptide" evidence="1">
    <location>
        <begin position="1"/>
        <end position="35"/>
    </location>
</feature>
<reference evidence="2 3" key="1">
    <citation type="journal article" date="2018" name="Environ. Microbiol.">
        <title>Isolation and genomic characterization of Novimethylophilus kurashikiensis gen. nov. sp. nov., a new lanthanide-dependent methylotrophic species of Methylophilaceae.</title>
        <authorList>
            <person name="Lv H."/>
            <person name="Sahin N."/>
            <person name="Tani A."/>
        </authorList>
    </citation>
    <scope>NUCLEOTIDE SEQUENCE [LARGE SCALE GENOMIC DNA]</scope>
    <source>
        <strain evidence="2 3">La2-4</strain>
    </source>
</reference>
<accession>A0A2R5F7W6</accession>
<dbReference type="EMBL" id="BDOQ01000007">
    <property type="protein sequence ID" value="GBG14332.1"/>
    <property type="molecule type" value="Genomic_DNA"/>
</dbReference>
<keyword evidence="1" id="KW-0732">Signal</keyword>
<dbReference type="AlphaFoldDB" id="A0A2R5F7W6"/>
<keyword evidence="3" id="KW-1185">Reference proteome</keyword>
<evidence type="ECO:0000313" key="3">
    <source>
        <dbReference type="Proteomes" id="UP000245081"/>
    </source>
</evidence>
<gene>
    <name evidence="2" type="ORF">NMK_1931</name>
</gene>
<organism evidence="2 3">
    <name type="scientific">Novimethylophilus kurashikiensis</name>
    <dbReference type="NCBI Taxonomy" id="1825523"/>
    <lineage>
        <taxon>Bacteria</taxon>
        <taxon>Pseudomonadati</taxon>
        <taxon>Pseudomonadota</taxon>
        <taxon>Betaproteobacteria</taxon>
        <taxon>Nitrosomonadales</taxon>
        <taxon>Methylophilaceae</taxon>
        <taxon>Novimethylophilus</taxon>
    </lineage>
</organism>
<feature type="chain" id="PRO_5015361102" evidence="1">
    <location>
        <begin position="36"/>
        <end position="759"/>
    </location>
</feature>
<protein>
    <submittedName>
        <fullName evidence="2">LPS export ABC transporter permease LptG</fullName>
    </submittedName>
</protein>
<proteinExistence type="predicted"/>
<comment type="caution">
    <text evidence="2">The sequence shown here is derived from an EMBL/GenBank/DDBJ whole genome shotgun (WGS) entry which is preliminary data.</text>
</comment>
<dbReference type="Proteomes" id="UP000245081">
    <property type="component" value="Unassembled WGS sequence"/>
</dbReference>
<name>A0A2R5F7W6_9PROT</name>
<evidence type="ECO:0000313" key="2">
    <source>
        <dbReference type="EMBL" id="GBG14332.1"/>
    </source>
</evidence>
<sequence length="759" mass="76324">MIFWFPKMQKYSEKVWMTRLAAFGSMALVTYTALADTTSDAIRRNSQYASVQQAVYQLVAESYDVDNDATIEAPAMKLGTGLGTSDGGVIPDTSSAPKTDGFGGTLGYCAWDNGTLTSSSGRLPGSTAAGSVSLAVISYGLDNVFQTTCADLAQGIVRGDDYAFWMTTNQVTTGASSTTSTYWGAPAASLTALQGLSAGSLHDGEVRLTTDTNRMYRWSASQQQWLNLGGGSGGSQNWLDNGTYDVTMANASGRVAIGQTTLGAEKLTINSGASATALGLSGTSSTTGINIYNTAGSSVNAFLGYDNTNSKMLINVANGSFAIKTGGSERFNLGTDGTVTVNGAVFLDASKNVTANGGAFSGVVNAGGGLQVGGTTVIDTSRNLNNINNVIAAGNATVTGYANVGSLQIGGASAIDGSRNGTLATLVTSGGITANGGINTSSLTATGQIVAPVGSTSSPAYTFTGSPTTGLYSPSANTLGLVAGGTQVLSATSSGVSLPAGTTVSGGNLVLSSPSITGALAARPTASVANRIYMTTDTNEIYRDTGSAWAKVGASSLATMGDVSLTSPSNGQALVYNGTTGKWANGMSLVENSTGFSLAGGVTRKTLTVNNSITLAGTDGTTMTMPSTSAILARTDATQTFTGQQNFSGAINASGAIYGNNIVPSLVAGAGASCAGYNTGAMANTSNGIPVFCSGGVWTKVSTGTAASRFGGTYAMSGTNCSTANPETGACSCPGGYNSYQTGNSSGSFITYTFYLCQN</sequence>